<organism evidence="1 2">
    <name type="scientific">Naematelia encephala</name>
    <dbReference type="NCBI Taxonomy" id="71784"/>
    <lineage>
        <taxon>Eukaryota</taxon>
        <taxon>Fungi</taxon>
        <taxon>Dikarya</taxon>
        <taxon>Basidiomycota</taxon>
        <taxon>Agaricomycotina</taxon>
        <taxon>Tremellomycetes</taxon>
        <taxon>Tremellales</taxon>
        <taxon>Naemateliaceae</taxon>
        <taxon>Naematelia</taxon>
    </lineage>
</organism>
<dbReference type="AlphaFoldDB" id="A0A1Y2B8Y0"/>
<proteinExistence type="predicted"/>
<reference evidence="1 2" key="1">
    <citation type="submission" date="2016-07" db="EMBL/GenBank/DDBJ databases">
        <title>Pervasive Adenine N6-methylation of Active Genes in Fungi.</title>
        <authorList>
            <consortium name="DOE Joint Genome Institute"/>
            <person name="Mondo S.J."/>
            <person name="Dannebaum R.O."/>
            <person name="Kuo R.C."/>
            <person name="Labutti K."/>
            <person name="Haridas S."/>
            <person name="Kuo A."/>
            <person name="Salamov A."/>
            <person name="Ahrendt S.R."/>
            <person name="Lipzen A."/>
            <person name="Sullivan W."/>
            <person name="Andreopoulos W.B."/>
            <person name="Clum A."/>
            <person name="Lindquist E."/>
            <person name="Daum C."/>
            <person name="Ramamoorthy G.K."/>
            <person name="Gryganskyi A."/>
            <person name="Culley D."/>
            <person name="Magnuson J.K."/>
            <person name="James T.Y."/>
            <person name="O'Malley M.A."/>
            <person name="Stajich J.E."/>
            <person name="Spatafora J.W."/>
            <person name="Visel A."/>
            <person name="Grigoriev I.V."/>
        </authorList>
    </citation>
    <scope>NUCLEOTIDE SEQUENCE [LARGE SCALE GENOMIC DNA]</scope>
    <source>
        <strain evidence="1 2">68-887.2</strain>
    </source>
</reference>
<protein>
    <submittedName>
        <fullName evidence="1">Uncharacterized protein</fullName>
    </submittedName>
</protein>
<evidence type="ECO:0000313" key="2">
    <source>
        <dbReference type="Proteomes" id="UP000193986"/>
    </source>
</evidence>
<keyword evidence="2" id="KW-1185">Reference proteome</keyword>
<dbReference type="Proteomes" id="UP000193986">
    <property type="component" value="Unassembled WGS sequence"/>
</dbReference>
<name>A0A1Y2B8Y0_9TREE</name>
<dbReference type="EMBL" id="MCFC01000016">
    <property type="protein sequence ID" value="ORY31214.1"/>
    <property type="molecule type" value="Genomic_DNA"/>
</dbReference>
<comment type="caution">
    <text evidence="1">The sequence shown here is derived from an EMBL/GenBank/DDBJ whole genome shotgun (WGS) entry which is preliminary data.</text>
</comment>
<sequence>MSMLPYSIISRLSVLHRARRANSYQGEWERCHRFASAGWRFGAESLGVDLLLGILSYILPCLLWKRQLSHVILPVGKAVVTSRIGCYWVA</sequence>
<gene>
    <name evidence="1" type="ORF">BCR39DRAFT_526955</name>
</gene>
<evidence type="ECO:0000313" key="1">
    <source>
        <dbReference type="EMBL" id="ORY31214.1"/>
    </source>
</evidence>
<dbReference type="InParanoid" id="A0A1Y2B8Y0"/>
<accession>A0A1Y2B8Y0</accession>